<accession>A0A261G087</accession>
<comment type="caution">
    <text evidence="3">The sequence shown here is derived from an EMBL/GenBank/DDBJ whole genome shotgun (WGS) entry which is preliminary data.</text>
</comment>
<evidence type="ECO:0000313" key="3">
    <source>
        <dbReference type="EMBL" id="OZG64798.1"/>
    </source>
</evidence>
<dbReference type="InterPro" id="IPR011701">
    <property type="entry name" value="MFS"/>
</dbReference>
<dbReference type="SUPFAM" id="SSF103473">
    <property type="entry name" value="MFS general substrate transporter"/>
    <property type="match status" value="1"/>
</dbReference>
<dbReference type="RefSeq" id="WP_094729474.1">
    <property type="nucleotide sequence ID" value="NZ_MWWY01000019.1"/>
</dbReference>
<feature type="transmembrane region" description="Helical" evidence="2">
    <location>
        <begin position="511"/>
        <end position="533"/>
    </location>
</feature>
<dbReference type="Pfam" id="PF07690">
    <property type="entry name" value="MFS_1"/>
    <property type="match status" value="1"/>
</dbReference>
<dbReference type="GO" id="GO:0022857">
    <property type="term" value="F:transmembrane transporter activity"/>
    <property type="evidence" value="ECO:0007669"/>
    <property type="project" value="InterPro"/>
</dbReference>
<feature type="transmembrane region" description="Helical" evidence="2">
    <location>
        <begin position="237"/>
        <end position="258"/>
    </location>
</feature>
<keyword evidence="2" id="KW-0812">Transmembrane</keyword>
<dbReference type="InterPro" id="IPR036259">
    <property type="entry name" value="MFS_trans_sf"/>
</dbReference>
<evidence type="ECO:0000313" key="4">
    <source>
        <dbReference type="Proteomes" id="UP000216074"/>
    </source>
</evidence>
<dbReference type="OrthoDB" id="7584869at2"/>
<dbReference type="PANTHER" id="PTHR23528">
    <property type="match status" value="1"/>
</dbReference>
<protein>
    <submittedName>
        <fullName evidence="3">Transport protein</fullName>
    </submittedName>
</protein>
<feature type="compositionally biased region" description="Basic and acidic residues" evidence="1">
    <location>
        <begin position="28"/>
        <end position="37"/>
    </location>
</feature>
<feature type="transmembrane region" description="Helical" evidence="2">
    <location>
        <begin position="402"/>
        <end position="428"/>
    </location>
</feature>
<feature type="transmembrane region" description="Helical" evidence="2">
    <location>
        <begin position="465"/>
        <end position="490"/>
    </location>
</feature>
<feature type="transmembrane region" description="Helical" evidence="2">
    <location>
        <begin position="212"/>
        <end position="231"/>
    </location>
</feature>
<dbReference type="Proteomes" id="UP000216074">
    <property type="component" value="Unassembled WGS sequence"/>
</dbReference>
<dbReference type="Gene3D" id="1.20.1250.20">
    <property type="entry name" value="MFS general substrate transporter like domains"/>
    <property type="match status" value="1"/>
</dbReference>
<evidence type="ECO:0000256" key="2">
    <source>
        <dbReference type="SAM" id="Phobius"/>
    </source>
</evidence>
<keyword evidence="4" id="KW-1185">Reference proteome</keyword>
<dbReference type="AlphaFoldDB" id="A0A261G087"/>
<gene>
    <name evidence="3" type="ORF">BHAP_0824</name>
</gene>
<dbReference type="CDD" id="cd06174">
    <property type="entry name" value="MFS"/>
    <property type="match status" value="1"/>
</dbReference>
<feature type="transmembrane region" description="Helical" evidence="2">
    <location>
        <begin position="278"/>
        <end position="297"/>
    </location>
</feature>
<proteinExistence type="predicted"/>
<feature type="transmembrane region" description="Helical" evidence="2">
    <location>
        <begin position="440"/>
        <end position="459"/>
    </location>
</feature>
<sequence>MTADNIEQPDNQSPQPKPLPGQIYIRPGIDDRPDLDKALTPEDKKAIARLAVHIEREQPDDSAAHAETQAVRMSTTGSPAVATAIPPTPIADASSAFLDMRDPMVAADGSTPTKPQVNRLTVSFTLAALLRTAPWAMLNMVALPALVDRLVGNSLGGGHGTPLSAEASRMAGAAPLPWLAMIIAIGSVIGLIANAIVGVSSDHTRTTVGRRTPWIIGGGLLSALFVLPLGALGNVAALLFFWILLQITYAMLAAPLAAAFGERLPDKFREHAMRWRGVGLMVGQMLGVALGACGIAFGGGLPFGLTAIVFILAAFVPVLVWPKESSSESIAAVKYKFGPAIKSMLSLPTGDENAGFRRAYGARVAMMTGMSVMTVFQWLIVRHYVLAAWYMDVRSVATSAPAIWATCMAMMMLAIGTCAGAALAAGCSEQISEWCEARGVATRTVVVAACAVVAASIVIPLVLGVLLSVTVIDCGLFVYGVVSGFAFGMYDVFNQDVVAATIPDPRDNARYLAVFNVANTYGVVIACCLGVVAVMSAGYVALLAIAILAVLVAALLTPKTA</sequence>
<evidence type="ECO:0000256" key="1">
    <source>
        <dbReference type="SAM" id="MobiDB-lite"/>
    </source>
</evidence>
<organism evidence="3 4">
    <name type="scientific">Bifidobacterium hapali</name>
    <dbReference type="NCBI Taxonomy" id="1630172"/>
    <lineage>
        <taxon>Bacteria</taxon>
        <taxon>Bacillati</taxon>
        <taxon>Actinomycetota</taxon>
        <taxon>Actinomycetes</taxon>
        <taxon>Bifidobacteriales</taxon>
        <taxon>Bifidobacteriaceae</taxon>
        <taxon>Bifidobacterium</taxon>
    </lineage>
</organism>
<dbReference type="PANTHER" id="PTHR23528:SF1">
    <property type="entry name" value="MAJOR FACILITATOR SUPERFAMILY (MFS) PROFILE DOMAIN-CONTAINING PROTEIN"/>
    <property type="match status" value="1"/>
</dbReference>
<keyword evidence="2" id="KW-1133">Transmembrane helix</keyword>
<feature type="transmembrane region" description="Helical" evidence="2">
    <location>
        <begin position="364"/>
        <end position="390"/>
    </location>
</feature>
<feature type="transmembrane region" description="Helical" evidence="2">
    <location>
        <begin position="539"/>
        <end position="557"/>
    </location>
</feature>
<dbReference type="EMBL" id="MWWY01000019">
    <property type="protein sequence ID" value="OZG64798.1"/>
    <property type="molecule type" value="Genomic_DNA"/>
</dbReference>
<keyword evidence="2" id="KW-0472">Membrane</keyword>
<name>A0A261G087_9BIFI</name>
<feature type="transmembrane region" description="Helical" evidence="2">
    <location>
        <begin position="303"/>
        <end position="321"/>
    </location>
</feature>
<reference evidence="3 4" key="1">
    <citation type="journal article" date="2017" name="BMC Genomics">
        <title>Comparative genomic and phylogenomic analyses of the Bifidobacteriaceae family.</title>
        <authorList>
            <person name="Lugli G.A."/>
            <person name="Milani C."/>
            <person name="Turroni F."/>
            <person name="Duranti S."/>
            <person name="Mancabelli L."/>
            <person name="Mangifesta M."/>
            <person name="Ferrario C."/>
            <person name="Modesto M."/>
            <person name="Mattarelli P."/>
            <person name="Jiri K."/>
            <person name="van Sinderen D."/>
            <person name="Ventura M."/>
        </authorList>
    </citation>
    <scope>NUCLEOTIDE SEQUENCE [LARGE SCALE GENOMIC DNA]</scope>
    <source>
        <strain evidence="3 4">DSM 100202</strain>
    </source>
</reference>
<feature type="region of interest" description="Disordered" evidence="1">
    <location>
        <begin position="1"/>
        <end position="37"/>
    </location>
</feature>
<feature type="transmembrane region" description="Helical" evidence="2">
    <location>
        <begin position="178"/>
        <end position="200"/>
    </location>
</feature>